<feature type="chain" id="PRO_5002974121" evidence="10">
    <location>
        <begin position="26"/>
        <end position="525"/>
    </location>
</feature>
<dbReference type="STRING" id="582402.Hbal_0914"/>
<feature type="signal peptide" evidence="10">
    <location>
        <begin position="1"/>
        <end position="25"/>
    </location>
</feature>
<dbReference type="KEGG" id="hba:Hbal_0914"/>
<evidence type="ECO:0000256" key="6">
    <source>
        <dbReference type="ARBA" id="ARBA00022842"/>
    </source>
</evidence>
<evidence type="ECO:0000313" key="12">
    <source>
        <dbReference type="Proteomes" id="UP000002745"/>
    </source>
</evidence>
<dbReference type="GO" id="GO:0046872">
    <property type="term" value="F:metal ion binding"/>
    <property type="evidence" value="ECO:0007669"/>
    <property type="project" value="UniProtKB-KW"/>
</dbReference>
<keyword evidence="5 8" id="KW-0862">Zinc</keyword>
<evidence type="ECO:0000256" key="3">
    <source>
        <dbReference type="ARBA" id="ARBA00022723"/>
    </source>
</evidence>
<feature type="active site" description="Phosphoserine intermediate" evidence="7">
    <location>
        <position position="136"/>
    </location>
</feature>
<name>C6XQK2_HIRBI</name>
<dbReference type="InterPro" id="IPR018299">
    <property type="entry name" value="Alkaline_phosphatase_AS"/>
</dbReference>
<evidence type="ECO:0000256" key="4">
    <source>
        <dbReference type="ARBA" id="ARBA00022801"/>
    </source>
</evidence>
<dbReference type="SUPFAM" id="SSF53649">
    <property type="entry name" value="Alkaline phosphatase-like"/>
    <property type="match status" value="1"/>
</dbReference>
<dbReference type="Gene3D" id="3.40.720.10">
    <property type="entry name" value="Alkaline Phosphatase, subunit A"/>
    <property type="match status" value="1"/>
</dbReference>
<feature type="binding site" evidence="8">
    <location>
        <position position="197"/>
    </location>
    <ligand>
        <name>Mg(2+)</name>
        <dbReference type="ChEBI" id="CHEBI:18420"/>
    </ligand>
</feature>
<evidence type="ECO:0000256" key="9">
    <source>
        <dbReference type="RuleBase" id="RU003946"/>
    </source>
</evidence>
<feature type="binding site" evidence="8">
    <location>
        <position position="358"/>
    </location>
    <ligand>
        <name>Zn(2+)</name>
        <dbReference type="ChEBI" id="CHEBI:29105"/>
        <label>2</label>
    </ligand>
</feature>
<evidence type="ECO:0000256" key="10">
    <source>
        <dbReference type="SAM" id="SignalP"/>
    </source>
</evidence>
<dbReference type="AlphaFoldDB" id="C6XQK2"/>
<evidence type="ECO:0000256" key="1">
    <source>
        <dbReference type="ARBA" id="ARBA00005984"/>
    </source>
</evidence>
<evidence type="ECO:0000256" key="8">
    <source>
        <dbReference type="PIRSR" id="PIRSR601952-2"/>
    </source>
</evidence>
<comment type="similarity">
    <text evidence="1 9">Belongs to the alkaline phosphatase family.</text>
</comment>
<feature type="binding site" evidence="8">
    <location>
        <position position="86"/>
    </location>
    <ligand>
        <name>Mg(2+)</name>
        <dbReference type="ChEBI" id="CHEBI:18420"/>
    </ligand>
</feature>
<feature type="binding site" evidence="8">
    <location>
        <position position="487"/>
    </location>
    <ligand>
        <name>Zn(2+)</name>
        <dbReference type="ChEBI" id="CHEBI:29105"/>
        <label>2</label>
    </ligand>
</feature>
<sequence length="525" mass="55849">MFKSFRLTALASAAVLLGASGCAHIVNDQDVEVASVVAPPTYAAREAVEPVQAKDSYYVNAANAIATKIEKRDPKPAKNVILFVGDGMSVSTITAARIHAGQLKGLDGESYHLAMDSLPWSALSKTYSHDSQIADSAATATAMTTGIKVPGRTLGITQDAKYGNCASVEGNTTDSIWELAEEQGLSTGVVTTTSITHATPASTYAKSASRNWEDDSEIEGDEGCADIARQFIEWDHGDGFEVVMGGGRRRMTPVTEADLEYPDQQGRRTDGRNLINEWTAKSDQHVFIYDQAGFDAQDFSSSQRVLGLFEPSHMQFELDRSEGGAGEPHLAQMTEAAITRLSQNEDGFVLMVEGGRIDHAHHAGNAARALAEAVALDEAIAKALEMTSDEETLILVTADHAHTLTISGYSQRNNPILGLSSYGFTPNKAADGKPYTTLSYANGPGAMCGEGEGDADGLCQRGDLTNRDTLDKDFLQQSAIPMSSETHAGEDVALLASGPGANLVSGVMEENEIFHVIGQSLGLIK</sequence>
<feature type="binding site" evidence="8">
    <location>
        <position position="400"/>
    </location>
    <ligand>
        <name>Zn(2+)</name>
        <dbReference type="ChEBI" id="CHEBI:29105"/>
        <label>2</label>
    </ligand>
</feature>
<dbReference type="PROSITE" id="PS00123">
    <property type="entry name" value="ALKALINE_PHOSPHATASE"/>
    <property type="match status" value="1"/>
</dbReference>
<gene>
    <name evidence="11" type="ordered locus">Hbal_0914</name>
</gene>
<keyword evidence="3 8" id="KW-0479">Metal-binding</keyword>
<comment type="cofactor">
    <cofactor evidence="8">
        <name>Mg(2+)</name>
        <dbReference type="ChEBI" id="CHEBI:18420"/>
    </cofactor>
    <text evidence="8">Binds 1 Mg(2+) ion.</text>
</comment>
<comment type="cofactor">
    <cofactor evidence="8">
        <name>Zn(2+)</name>
        <dbReference type="ChEBI" id="CHEBI:29105"/>
    </cofactor>
    <text evidence="8">Binds 2 Zn(2+) ions.</text>
</comment>
<keyword evidence="10" id="KW-0732">Signal</keyword>
<dbReference type="SMART" id="SM00098">
    <property type="entry name" value="alkPPc"/>
    <property type="match status" value="1"/>
</dbReference>
<dbReference type="PANTHER" id="PTHR11596:SF5">
    <property type="entry name" value="ALKALINE PHOSPHATASE"/>
    <property type="match status" value="1"/>
</dbReference>
<dbReference type="InterPro" id="IPR001952">
    <property type="entry name" value="Alkaline_phosphatase"/>
</dbReference>
<dbReference type="GO" id="GO:0004035">
    <property type="term" value="F:alkaline phosphatase activity"/>
    <property type="evidence" value="ECO:0007669"/>
    <property type="project" value="TreeGrafter"/>
</dbReference>
<organism evidence="11 12">
    <name type="scientific">Hirschia baltica (strain ATCC 49814 / DSM 5838 / IFAM 1418)</name>
    <dbReference type="NCBI Taxonomy" id="582402"/>
    <lineage>
        <taxon>Bacteria</taxon>
        <taxon>Pseudomonadati</taxon>
        <taxon>Pseudomonadota</taxon>
        <taxon>Alphaproteobacteria</taxon>
        <taxon>Hyphomonadales</taxon>
        <taxon>Hyphomonadaceae</taxon>
        <taxon>Hirschia</taxon>
    </lineage>
</organism>
<evidence type="ECO:0000256" key="2">
    <source>
        <dbReference type="ARBA" id="ARBA00022553"/>
    </source>
</evidence>
<dbReference type="CDD" id="cd16012">
    <property type="entry name" value="ALP"/>
    <property type="match status" value="1"/>
</dbReference>
<dbReference type="Proteomes" id="UP000002745">
    <property type="component" value="Chromosome"/>
</dbReference>
<dbReference type="PRINTS" id="PR00113">
    <property type="entry name" value="ALKPHPHTASE"/>
</dbReference>
<dbReference type="eggNOG" id="COG1785">
    <property type="taxonomic scope" value="Bacteria"/>
</dbReference>
<proteinExistence type="inferred from homology"/>
<feature type="binding site" evidence="8">
    <location>
        <position position="399"/>
    </location>
    <ligand>
        <name>Zn(2+)</name>
        <dbReference type="ChEBI" id="CHEBI:29105"/>
        <label>2</label>
    </ligand>
</feature>
<dbReference type="Pfam" id="PF00245">
    <property type="entry name" value="Alk_phosphatase"/>
    <property type="match status" value="1"/>
</dbReference>
<keyword evidence="2" id="KW-0597">Phosphoprotein</keyword>
<evidence type="ECO:0000313" key="11">
    <source>
        <dbReference type="EMBL" id="ACT58608.1"/>
    </source>
</evidence>
<dbReference type="PROSITE" id="PS51257">
    <property type="entry name" value="PROKAR_LIPOPROTEIN"/>
    <property type="match status" value="1"/>
</dbReference>
<keyword evidence="4" id="KW-0378">Hydrolase</keyword>
<feature type="binding site" evidence="8">
    <location>
        <position position="86"/>
    </location>
    <ligand>
        <name>Zn(2+)</name>
        <dbReference type="ChEBI" id="CHEBI:29105"/>
        <label>2</label>
    </ligand>
</feature>
<feature type="binding site" evidence="8">
    <location>
        <position position="362"/>
    </location>
    <ligand>
        <name>Zn(2+)</name>
        <dbReference type="ChEBI" id="CHEBI:29105"/>
        <label>2</label>
    </ligand>
</feature>
<dbReference type="PANTHER" id="PTHR11596">
    <property type="entry name" value="ALKALINE PHOSPHATASE"/>
    <property type="match status" value="1"/>
</dbReference>
<evidence type="ECO:0000256" key="5">
    <source>
        <dbReference type="ARBA" id="ARBA00022833"/>
    </source>
</evidence>
<reference evidence="12" key="1">
    <citation type="journal article" date="2011" name="J. Bacteriol.">
        <title>Genome sequences of eight morphologically diverse alphaproteobacteria.</title>
        <authorList>
            <consortium name="US DOE Joint Genome Institute"/>
            <person name="Brown P.J."/>
            <person name="Kysela D.T."/>
            <person name="Buechlein A."/>
            <person name="Hemmerich C."/>
            <person name="Brun Y.V."/>
        </authorList>
    </citation>
    <scope>NUCLEOTIDE SEQUENCE [LARGE SCALE GENOMIC DNA]</scope>
    <source>
        <strain evidence="12">ATCC 49814 / DSM 5838 / IFAM 1418</strain>
    </source>
</reference>
<feature type="binding site" evidence="8">
    <location>
        <position position="199"/>
    </location>
    <ligand>
        <name>Mg(2+)</name>
        <dbReference type="ChEBI" id="CHEBI:18420"/>
    </ligand>
</feature>
<evidence type="ECO:0000256" key="7">
    <source>
        <dbReference type="PIRSR" id="PIRSR601952-1"/>
    </source>
</evidence>
<keyword evidence="12" id="KW-1185">Reference proteome</keyword>
<protein>
    <submittedName>
        <fullName evidence="11">Alkaline phosphatase</fullName>
    </submittedName>
</protein>
<dbReference type="RefSeq" id="WP_015826758.1">
    <property type="nucleotide sequence ID" value="NC_012982.1"/>
</dbReference>
<accession>C6XQK2</accession>
<dbReference type="HOGENOM" id="CLU_008539_4_1_5"/>
<dbReference type="InterPro" id="IPR017850">
    <property type="entry name" value="Alkaline_phosphatase_core_sf"/>
</dbReference>
<dbReference type="EMBL" id="CP001678">
    <property type="protein sequence ID" value="ACT58608.1"/>
    <property type="molecule type" value="Genomic_DNA"/>
</dbReference>
<feature type="binding site" evidence="8">
    <location>
        <position position="353"/>
    </location>
    <ligand>
        <name>Zn(2+)</name>
        <dbReference type="ChEBI" id="CHEBI:29105"/>
        <label>1</label>
    </ligand>
</feature>
<keyword evidence="6 8" id="KW-0460">Magnesium</keyword>